<dbReference type="CDD" id="cd13685">
    <property type="entry name" value="PBP2_iGluR_non_NMDA_like"/>
    <property type="match status" value="1"/>
</dbReference>
<dbReference type="InterPro" id="IPR019594">
    <property type="entry name" value="Glu/Gly-bd"/>
</dbReference>
<evidence type="ECO:0000256" key="3">
    <source>
        <dbReference type="ARBA" id="ARBA00022448"/>
    </source>
</evidence>
<evidence type="ECO:0000313" key="16">
    <source>
        <dbReference type="Proteomes" id="UP000515146"/>
    </source>
</evidence>
<feature type="compositionally biased region" description="Low complexity" evidence="12">
    <location>
        <begin position="377"/>
        <end position="389"/>
    </location>
</feature>
<feature type="compositionally biased region" description="Low complexity" evidence="12">
    <location>
        <begin position="324"/>
        <end position="345"/>
    </location>
</feature>
<evidence type="ECO:0000259" key="15">
    <source>
        <dbReference type="SMART" id="SM00918"/>
    </source>
</evidence>
<dbReference type="SMART" id="SM00918">
    <property type="entry name" value="Lig_chan-Glu_bd"/>
    <property type="match status" value="1"/>
</dbReference>
<feature type="compositionally biased region" description="Low complexity" evidence="12">
    <location>
        <begin position="411"/>
        <end position="420"/>
    </location>
</feature>
<feature type="region of interest" description="Disordered" evidence="12">
    <location>
        <begin position="363"/>
        <end position="391"/>
    </location>
</feature>
<evidence type="ECO:0000256" key="9">
    <source>
        <dbReference type="ARBA" id="ARBA00023180"/>
    </source>
</evidence>
<keyword evidence="16" id="KW-1185">Reference proteome</keyword>
<proteinExistence type="inferred from homology"/>
<evidence type="ECO:0000256" key="7">
    <source>
        <dbReference type="ARBA" id="ARBA00023136"/>
    </source>
</evidence>
<dbReference type="OrthoDB" id="5984008at2759"/>
<gene>
    <name evidence="17" type="primary">LOC113789611</name>
</gene>
<comment type="subcellular location">
    <subcellularLocation>
        <location evidence="1">Membrane</location>
        <topology evidence="1">Multi-pass membrane protein</topology>
    </subcellularLocation>
</comment>
<protein>
    <submittedName>
        <fullName evidence="17">Uncharacterized protein LOC113789611</fullName>
    </submittedName>
</protein>
<dbReference type="GO" id="GO:0015276">
    <property type="term" value="F:ligand-gated monoatomic ion channel activity"/>
    <property type="evidence" value="ECO:0007669"/>
    <property type="project" value="InterPro"/>
</dbReference>
<evidence type="ECO:0000256" key="8">
    <source>
        <dbReference type="ARBA" id="ARBA00023170"/>
    </source>
</evidence>
<comment type="similarity">
    <text evidence="2">Belongs to the glutamate-gated ion channel (TC 1.A.10.1) family.</text>
</comment>
<keyword evidence="5 13" id="KW-1133">Transmembrane helix</keyword>
<dbReference type="InterPro" id="IPR015683">
    <property type="entry name" value="Ionotropic_Glu_rcpt"/>
</dbReference>
<keyword evidence="10" id="KW-1071">Ligand-gated ion channel</keyword>
<evidence type="ECO:0000256" key="10">
    <source>
        <dbReference type="ARBA" id="ARBA00023286"/>
    </source>
</evidence>
<evidence type="ECO:0000256" key="1">
    <source>
        <dbReference type="ARBA" id="ARBA00004141"/>
    </source>
</evidence>
<dbReference type="InParanoid" id="A0A6P6XST7"/>
<keyword evidence="9" id="KW-0325">Glycoprotein</keyword>
<dbReference type="SMART" id="SM00079">
    <property type="entry name" value="PBPe"/>
    <property type="match status" value="1"/>
</dbReference>
<keyword evidence="7 13" id="KW-0472">Membrane</keyword>
<name>A0A6P6XST7_DERPT</name>
<dbReference type="Proteomes" id="UP000515146">
    <property type="component" value="Unplaced"/>
</dbReference>
<organism evidence="16 17">
    <name type="scientific">Dermatophagoides pteronyssinus</name>
    <name type="common">European house dust mite</name>
    <dbReference type="NCBI Taxonomy" id="6956"/>
    <lineage>
        <taxon>Eukaryota</taxon>
        <taxon>Metazoa</taxon>
        <taxon>Ecdysozoa</taxon>
        <taxon>Arthropoda</taxon>
        <taxon>Chelicerata</taxon>
        <taxon>Arachnida</taxon>
        <taxon>Acari</taxon>
        <taxon>Acariformes</taxon>
        <taxon>Sarcoptiformes</taxon>
        <taxon>Astigmata</taxon>
        <taxon>Psoroptidia</taxon>
        <taxon>Analgoidea</taxon>
        <taxon>Pyroglyphidae</taxon>
        <taxon>Dermatophagoidinae</taxon>
        <taxon>Dermatophagoides</taxon>
    </lineage>
</organism>
<dbReference type="KEGG" id="dpte:113789611"/>
<dbReference type="Pfam" id="PF10613">
    <property type="entry name" value="Lig_chan-Glu_bd"/>
    <property type="match status" value="1"/>
</dbReference>
<evidence type="ECO:0000256" key="13">
    <source>
        <dbReference type="SAM" id="Phobius"/>
    </source>
</evidence>
<reference evidence="17" key="1">
    <citation type="submission" date="2025-08" db="UniProtKB">
        <authorList>
            <consortium name="RefSeq"/>
        </authorList>
    </citation>
    <scope>IDENTIFICATION</scope>
    <source>
        <strain evidence="17">Airmid</strain>
    </source>
</reference>
<feature type="transmembrane region" description="Helical" evidence="13">
    <location>
        <begin position="21"/>
        <end position="41"/>
    </location>
</feature>
<evidence type="ECO:0000256" key="4">
    <source>
        <dbReference type="ARBA" id="ARBA00022692"/>
    </source>
</evidence>
<dbReference type="InterPro" id="IPR001320">
    <property type="entry name" value="Iontro_rcpt_C"/>
</dbReference>
<sequence length="514" mass="59498">MVLRKTQHTIIMSSISDHQHRMIKLIIITMLGIIVNQQQFIVDAKPNFPLLRGVTFRNWPYADRINDRYEGFIVDLMNLISKKIGFEYRLYFSPDGKYGTEYNGNNINGMIGEVFRNRADFAIADLTVTDVRKRYVDFTDSFLENQLAAIIRRDDAVGLRTLEDLVQLNEINHNRQDLPTNERNDLLTYGTYKTGATYFHLSKHRDPIARKIFEWMFRNPDALVRSAKEGFERVNAGRYAFIVESTFAEYLTGIYCNLTMLYDTRSLYPRRFAIALPKGSPYIQSFNKVIRELKATGAIERLRQQYWINRCRHYDQNNKDESMTSSTILPPSSSTPSLPSPSAIPLNLTADQHHQYHKMDDQFKLSSSSNNGGGISNGNQQQQQPNENKNQAKIEWSSHNRHYHPLIIDRNNNNNNNNHRNPIHHQHHRMNVPSQQPLPSSHHPHHHYPIIINNNNNRKVATDYSNSDLDDDGDSGQYYSMIKRSNNSSSSIRPLSSSILWWLLFLLSITTTIG</sequence>
<dbReference type="AlphaFoldDB" id="A0A6P6XST7"/>
<dbReference type="Gene3D" id="3.40.190.10">
    <property type="entry name" value="Periplasmic binding protein-like II"/>
    <property type="match status" value="2"/>
</dbReference>
<keyword evidence="8" id="KW-0675">Receptor</keyword>
<feature type="domain" description="Ionotropic glutamate receptor C-terminal" evidence="14">
    <location>
        <begin position="39"/>
        <end position="310"/>
    </location>
</feature>
<accession>A0A6P6XST7</accession>
<evidence type="ECO:0000313" key="17">
    <source>
        <dbReference type="RefSeq" id="XP_027194974.1"/>
    </source>
</evidence>
<dbReference type="RefSeq" id="XP_027194974.1">
    <property type="nucleotide sequence ID" value="XM_027339173.1"/>
</dbReference>
<evidence type="ECO:0000256" key="11">
    <source>
        <dbReference type="ARBA" id="ARBA00023303"/>
    </source>
</evidence>
<feature type="region of interest" description="Disordered" evidence="12">
    <location>
        <begin position="318"/>
        <end position="345"/>
    </location>
</feature>
<keyword evidence="3" id="KW-0813">Transport</keyword>
<feature type="region of interest" description="Disordered" evidence="12">
    <location>
        <begin position="411"/>
        <end position="451"/>
    </location>
</feature>
<evidence type="ECO:0000256" key="2">
    <source>
        <dbReference type="ARBA" id="ARBA00008685"/>
    </source>
</evidence>
<dbReference type="FunFam" id="3.40.190.10:FF:000210">
    <property type="entry name" value="Glutamate receptor ionotropic, kainate 1"/>
    <property type="match status" value="1"/>
</dbReference>
<dbReference type="PANTHER" id="PTHR18966">
    <property type="entry name" value="IONOTROPIC GLUTAMATE RECEPTOR"/>
    <property type="match status" value="1"/>
</dbReference>
<keyword evidence="11" id="KW-0407">Ion channel</keyword>
<keyword evidence="6" id="KW-0406">Ion transport</keyword>
<keyword evidence="4 13" id="KW-0812">Transmembrane</keyword>
<feature type="compositionally biased region" description="Basic residues" evidence="12">
    <location>
        <begin position="421"/>
        <end position="430"/>
    </location>
</feature>
<evidence type="ECO:0000256" key="12">
    <source>
        <dbReference type="SAM" id="MobiDB-lite"/>
    </source>
</evidence>
<dbReference type="GO" id="GO:0016020">
    <property type="term" value="C:membrane"/>
    <property type="evidence" value="ECO:0007669"/>
    <property type="project" value="UniProtKB-SubCell"/>
</dbReference>
<evidence type="ECO:0000256" key="6">
    <source>
        <dbReference type="ARBA" id="ARBA00023065"/>
    </source>
</evidence>
<dbReference type="SUPFAM" id="SSF53850">
    <property type="entry name" value="Periplasmic binding protein-like II"/>
    <property type="match status" value="1"/>
</dbReference>
<feature type="domain" description="Ionotropic glutamate receptor L-glutamate and glycine-binding" evidence="15">
    <location>
        <begin position="60"/>
        <end position="116"/>
    </location>
</feature>
<evidence type="ECO:0000256" key="5">
    <source>
        <dbReference type="ARBA" id="ARBA00022989"/>
    </source>
</evidence>
<evidence type="ECO:0000259" key="14">
    <source>
        <dbReference type="SMART" id="SM00079"/>
    </source>
</evidence>